<protein>
    <submittedName>
        <fullName evidence="1">Uncharacterized protein</fullName>
    </submittedName>
</protein>
<accession>A0A218XPB2</accession>
<dbReference type="AlphaFoldDB" id="A0A218XPB2"/>
<gene>
    <name evidence="1" type="ORF">CDL15_Pgr017650</name>
</gene>
<dbReference type="Proteomes" id="UP000197138">
    <property type="component" value="Unassembled WGS sequence"/>
</dbReference>
<comment type="caution">
    <text evidence="1">The sequence shown here is derived from an EMBL/GenBank/DDBJ whole genome shotgun (WGS) entry which is preliminary data.</text>
</comment>
<reference evidence="2" key="1">
    <citation type="journal article" date="2017" name="Plant J.">
        <title>The pomegranate (Punica granatum L.) genome and the genomics of punicalagin biosynthesis.</title>
        <authorList>
            <person name="Qin G."/>
            <person name="Xu C."/>
            <person name="Ming R."/>
            <person name="Tang H."/>
            <person name="Guyot R."/>
            <person name="Kramer E.M."/>
            <person name="Hu Y."/>
            <person name="Yi X."/>
            <person name="Qi Y."/>
            <person name="Xu X."/>
            <person name="Gao Z."/>
            <person name="Pan H."/>
            <person name="Jian J."/>
            <person name="Tian Y."/>
            <person name="Yue Z."/>
            <person name="Xu Y."/>
        </authorList>
    </citation>
    <scope>NUCLEOTIDE SEQUENCE [LARGE SCALE GENOMIC DNA]</scope>
    <source>
        <strain evidence="2">cv. Dabenzi</strain>
    </source>
</reference>
<dbReference type="EMBL" id="MTKT01000931">
    <property type="protein sequence ID" value="OWM87065.1"/>
    <property type="molecule type" value="Genomic_DNA"/>
</dbReference>
<evidence type="ECO:0000313" key="2">
    <source>
        <dbReference type="Proteomes" id="UP000197138"/>
    </source>
</evidence>
<name>A0A218XPB2_PUNGR</name>
<sequence length="63" mass="6585">MGGGEDSGGCGRRFQLLGAAATAREDAGNDSEHYLGYAMLEMGVTGIGTVWTVLDFSARDFPV</sequence>
<evidence type="ECO:0000313" key="1">
    <source>
        <dbReference type="EMBL" id="OWM87065.1"/>
    </source>
</evidence>
<organism evidence="1 2">
    <name type="scientific">Punica granatum</name>
    <name type="common">Pomegranate</name>
    <dbReference type="NCBI Taxonomy" id="22663"/>
    <lineage>
        <taxon>Eukaryota</taxon>
        <taxon>Viridiplantae</taxon>
        <taxon>Streptophyta</taxon>
        <taxon>Embryophyta</taxon>
        <taxon>Tracheophyta</taxon>
        <taxon>Spermatophyta</taxon>
        <taxon>Magnoliopsida</taxon>
        <taxon>eudicotyledons</taxon>
        <taxon>Gunneridae</taxon>
        <taxon>Pentapetalae</taxon>
        <taxon>rosids</taxon>
        <taxon>malvids</taxon>
        <taxon>Myrtales</taxon>
        <taxon>Lythraceae</taxon>
        <taxon>Punica</taxon>
    </lineage>
</organism>
<proteinExistence type="predicted"/>